<protein>
    <recommendedName>
        <fullName evidence="11">RING-type domain-containing protein</fullName>
    </recommendedName>
</protein>
<dbReference type="PROSITE" id="PS50089">
    <property type="entry name" value="ZF_RING_2"/>
    <property type="match status" value="1"/>
</dbReference>
<evidence type="ECO:0000256" key="9">
    <source>
        <dbReference type="PROSITE-ProRule" id="PRU00175"/>
    </source>
</evidence>
<dbReference type="GO" id="GO:0008270">
    <property type="term" value="F:zinc ion binding"/>
    <property type="evidence" value="ECO:0007669"/>
    <property type="project" value="UniProtKB-KW"/>
</dbReference>
<sequence length="131" mass="14538">MMSPQPPPSPPFPLLGIAALIFTYVVICYLVIDFVGEVEEDISETPSSKDEESSGLSLQELQKVPCFNYGVGRSLVCTVCLDGIEDGEKCRMFPVCSHVYHAYCIDLWLIRKLSCPTCRAPLNITARLHNV</sequence>
<comment type="similarity">
    <text evidence="8">Belongs to the RING-type zinc finger family. ATL subfamily.</text>
</comment>
<evidence type="ECO:0000256" key="4">
    <source>
        <dbReference type="ARBA" id="ARBA00022771"/>
    </source>
</evidence>
<keyword evidence="3" id="KW-0479">Metal-binding</keyword>
<evidence type="ECO:0000256" key="2">
    <source>
        <dbReference type="ARBA" id="ARBA00022692"/>
    </source>
</evidence>
<evidence type="ECO:0000256" key="5">
    <source>
        <dbReference type="ARBA" id="ARBA00022833"/>
    </source>
</evidence>
<reference evidence="12" key="1">
    <citation type="journal article" date="2021" name="Front. Plant Sci.">
        <title>Chromosome-Scale Genome Assembly for Chinese Sour Jujube and Insights Into Its Genome Evolution and Domestication Signature.</title>
        <authorList>
            <person name="Shen L.-Y."/>
            <person name="Luo H."/>
            <person name="Wang X.-L."/>
            <person name="Wang X.-M."/>
            <person name="Qiu X.-J."/>
            <person name="Liu H."/>
            <person name="Zhou S.-S."/>
            <person name="Jia K.-H."/>
            <person name="Nie S."/>
            <person name="Bao Y.-T."/>
            <person name="Zhang R.-G."/>
            <person name="Yun Q.-Z."/>
            <person name="Chai Y.-H."/>
            <person name="Lu J.-Y."/>
            <person name="Li Y."/>
            <person name="Zhao S.-W."/>
            <person name="Mao J.-F."/>
            <person name="Jia S.-G."/>
            <person name="Mao Y.-M."/>
        </authorList>
    </citation>
    <scope>NUCLEOTIDE SEQUENCE</scope>
    <source>
        <strain evidence="12">AT0</strain>
        <tissue evidence="12">Leaf</tissue>
    </source>
</reference>
<feature type="domain" description="RING-type" evidence="11">
    <location>
        <begin position="77"/>
        <end position="119"/>
    </location>
</feature>
<keyword evidence="6 10" id="KW-1133">Transmembrane helix</keyword>
<dbReference type="PANTHER" id="PTHR46539">
    <property type="entry name" value="E3 UBIQUITIN-PROTEIN LIGASE ATL42"/>
    <property type="match status" value="1"/>
</dbReference>
<organism evidence="12 13">
    <name type="scientific">Ziziphus jujuba var. spinosa</name>
    <dbReference type="NCBI Taxonomy" id="714518"/>
    <lineage>
        <taxon>Eukaryota</taxon>
        <taxon>Viridiplantae</taxon>
        <taxon>Streptophyta</taxon>
        <taxon>Embryophyta</taxon>
        <taxon>Tracheophyta</taxon>
        <taxon>Spermatophyta</taxon>
        <taxon>Magnoliopsida</taxon>
        <taxon>eudicotyledons</taxon>
        <taxon>Gunneridae</taxon>
        <taxon>Pentapetalae</taxon>
        <taxon>rosids</taxon>
        <taxon>fabids</taxon>
        <taxon>Rosales</taxon>
        <taxon>Rhamnaceae</taxon>
        <taxon>Paliureae</taxon>
        <taxon>Ziziphus</taxon>
    </lineage>
</organism>
<dbReference type="SMART" id="SM00184">
    <property type="entry name" value="RING"/>
    <property type="match status" value="1"/>
</dbReference>
<evidence type="ECO:0000313" key="12">
    <source>
        <dbReference type="EMBL" id="KAH7524082.1"/>
    </source>
</evidence>
<evidence type="ECO:0000256" key="1">
    <source>
        <dbReference type="ARBA" id="ARBA00004370"/>
    </source>
</evidence>
<dbReference type="Pfam" id="PF13639">
    <property type="entry name" value="zf-RING_2"/>
    <property type="match status" value="1"/>
</dbReference>
<comment type="caution">
    <text evidence="12">The sequence shown here is derived from an EMBL/GenBank/DDBJ whole genome shotgun (WGS) entry which is preliminary data.</text>
</comment>
<dbReference type="GO" id="GO:0016020">
    <property type="term" value="C:membrane"/>
    <property type="evidence" value="ECO:0007669"/>
    <property type="project" value="UniProtKB-SubCell"/>
</dbReference>
<evidence type="ECO:0000256" key="7">
    <source>
        <dbReference type="ARBA" id="ARBA00023136"/>
    </source>
</evidence>
<dbReference type="InterPro" id="IPR001841">
    <property type="entry name" value="Znf_RING"/>
</dbReference>
<evidence type="ECO:0000256" key="6">
    <source>
        <dbReference type="ARBA" id="ARBA00022989"/>
    </source>
</evidence>
<keyword evidence="2 10" id="KW-0812">Transmembrane</keyword>
<evidence type="ECO:0000256" key="3">
    <source>
        <dbReference type="ARBA" id="ARBA00022723"/>
    </source>
</evidence>
<accession>A0A978V847</accession>
<name>A0A978V847_ZIZJJ</name>
<dbReference type="AlphaFoldDB" id="A0A978V847"/>
<evidence type="ECO:0000313" key="13">
    <source>
        <dbReference type="Proteomes" id="UP000813462"/>
    </source>
</evidence>
<dbReference type="EMBL" id="JAEACU010000006">
    <property type="protein sequence ID" value="KAH7524082.1"/>
    <property type="molecule type" value="Genomic_DNA"/>
</dbReference>
<dbReference type="Gene3D" id="3.30.40.10">
    <property type="entry name" value="Zinc/RING finger domain, C3HC4 (zinc finger)"/>
    <property type="match status" value="1"/>
</dbReference>
<dbReference type="InterPro" id="IPR013083">
    <property type="entry name" value="Znf_RING/FYVE/PHD"/>
</dbReference>
<dbReference type="SUPFAM" id="SSF57850">
    <property type="entry name" value="RING/U-box"/>
    <property type="match status" value="1"/>
</dbReference>
<evidence type="ECO:0000259" key="11">
    <source>
        <dbReference type="PROSITE" id="PS50089"/>
    </source>
</evidence>
<keyword evidence="4 9" id="KW-0863">Zinc-finger</keyword>
<keyword evidence="7 10" id="KW-0472">Membrane</keyword>
<comment type="subcellular location">
    <subcellularLocation>
        <location evidence="1">Membrane</location>
    </subcellularLocation>
</comment>
<dbReference type="PANTHER" id="PTHR46539:SF13">
    <property type="entry name" value="RING-TYPE DOMAIN-CONTAINING PROTEIN"/>
    <property type="match status" value="1"/>
</dbReference>
<keyword evidence="5" id="KW-0862">Zinc</keyword>
<dbReference type="Proteomes" id="UP000813462">
    <property type="component" value="Unassembled WGS sequence"/>
</dbReference>
<proteinExistence type="inferred from homology"/>
<evidence type="ECO:0000256" key="10">
    <source>
        <dbReference type="SAM" id="Phobius"/>
    </source>
</evidence>
<feature type="transmembrane region" description="Helical" evidence="10">
    <location>
        <begin position="12"/>
        <end position="32"/>
    </location>
</feature>
<gene>
    <name evidence="12" type="ORF">FEM48_Zijuj06G0081000</name>
</gene>
<evidence type="ECO:0000256" key="8">
    <source>
        <dbReference type="ARBA" id="ARBA00024209"/>
    </source>
</evidence>